<proteinExistence type="predicted"/>
<evidence type="ECO:0008006" key="3">
    <source>
        <dbReference type="Google" id="ProtNLM"/>
    </source>
</evidence>
<dbReference type="Proteomes" id="UP001500902">
    <property type="component" value="Unassembled WGS sequence"/>
</dbReference>
<dbReference type="EMBL" id="BAAAZP010000081">
    <property type="protein sequence ID" value="GAA3673563.1"/>
    <property type="molecule type" value="Genomic_DNA"/>
</dbReference>
<gene>
    <name evidence="1" type="ORF">GCM10022224_042290</name>
</gene>
<comment type="caution">
    <text evidence="1">The sequence shown here is derived from an EMBL/GenBank/DDBJ whole genome shotgun (WGS) entry which is preliminary data.</text>
</comment>
<keyword evidence="2" id="KW-1185">Reference proteome</keyword>
<evidence type="ECO:0000313" key="2">
    <source>
        <dbReference type="Proteomes" id="UP001500902"/>
    </source>
</evidence>
<accession>A0ABP7C2R5</accession>
<name>A0ABP7C2R5_9ACTN</name>
<organism evidence="1 2">
    <name type="scientific">Nonomuraea antimicrobica</name>
    <dbReference type="NCBI Taxonomy" id="561173"/>
    <lineage>
        <taxon>Bacteria</taxon>
        <taxon>Bacillati</taxon>
        <taxon>Actinomycetota</taxon>
        <taxon>Actinomycetes</taxon>
        <taxon>Streptosporangiales</taxon>
        <taxon>Streptosporangiaceae</taxon>
        <taxon>Nonomuraea</taxon>
    </lineage>
</organism>
<sequence>MRTSSTPERISASAALALGRNRAPAAVSVICRGVASLAVDGRPASGAQPLTTARYLIGWQGMVLGRDALSPVSWDYPRGFPFTGALDRVHIELDDHPETLHETFD</sequence>
<reference evidence="2" key="1">
    <citation type="journal article" date="2019" name="Int. J. Syst. Evol. Microbiol.">
        <title>The Global Catalogue of Microorganisms (GCM) 10K type strain sequencing project: providing services to taxonomists for standard genome sequencing and annotation.</title>
        <authorList>
            <consortium name="The Broad Institute Genomics Platform"/>
            <consortium name="The Broad Institute Genome Sequencing Center for Infectious Disease"/>
            <person name="Wu L."/>
            <person name="Ma J."/>
        </authorList>
    </citation>
    <scope>NUCLEOTIDE SEQUENCE [LARGE SCALE GENOMIC DNA]</scope>
    <source>
        <strain evidence="2">JCM 16904</strain>
    </source>
</reference>
<protein>
    <recommendedName>
        <fullName evidence="3">AraC family transcriptional regulator</fullName>
    </recommendedName>
</protein>
<evidence type="ECO:0000313" key="1">
    <source>
        <dbReference type="EMBL" id="GAA3673563.1"/>
    </source>
</evidence>